<organism evidence="3 4">
    <name type="scientific">Amanita thiersii Skay4041</name>
    <dbReference type="NCBI Taxonomy" id="703135"/>
    <lineage>
        <taxon>Eukaryota</taxon>
        <taxon>Fungi</taxon>
        <taxon>Dikarya</taxon>
        <taxon>Basidiomycota</taxon>
        <taxon>Agaricomycotina</taxon>
        <taxon>Agaricomycetes</taxon>
        <taxon>Agaricomycetidae</taxon>
        <taxon>Agaricales</taxon>
        <taxon>Pluteineae</taxon>
        <taxon>Amanitaceae</taxon>
        <taxon>Amanita</taxon>
    </lineage>
</organism>
<dbReference type="OrthoDB" id="2997660at2759"/>
<dbReference type="Proteomes" id="UP000242287">
    <property type="component" value="Unassembled WGS sequence"/>
</dbReference>
<dbReference type="AlphaFoldDB" id="A0A2A9NHV3"/>
<feature type="region of interest" description="Disordered" evidence="2">
    <location>
        <begin position="367"/>
        <end position="433"/>
    </location>
</feature>
<feature type="compositionally biased region" description="Basic and acidic residues" evidence="2">
    <location>
        <begin position="272"/>
        <end position="306"/>
    </location>
</feature>
<evidence type="ECO:0000256" key="2">
    <source>
        <dbReference type="SAM" id="MobiDB-lite"/>
    </source>
</evidence>
<feature type="compositionally biased region" description="Basic and acidic residues" evidence="2">
    <location>
        <begin position="410"/>
        <end position="422"/>
    </location>
</feature>
<feature type="region of interest" description="Disordered" evidence="2">
    <location>
        <begin position="244"/>
        <end position="339"/>
    </location>
</feature>
<feature type="coiled-coil region" evidence="1">
    <location>
        <begin position="202"/>
        <end position="237"/>
    </location>
</feature>
<protein>
    <submittedName>
        <fullName evidence="3">Uncharacterized protein</fullName>
    </submittedName>
</protein>
<dbReference type="EMBL" id="KZ302023">
    <property type="protein sequence ID" value="PFH49648.1"/>
    <property type="molecule type" value="Genomic_DNA"/>
</dbReference>
<feature type="compositionally biased region" description="Low complexity" evidence="2">
    <location>
        <begin position="391"/>
        <end position="407"/>
    </location>
</feature>
<sequence length="433" mass="48781">MTDPSSPYSIQISVEEPDTYAYMQDDEDAEYETDSDHNEIDPASQIPRPISPTPTEILEDPSPEEITANLHGLGIKIRDFALHDERRATKVQPATEIFDPFRGIAEFEYHVRQKAPRYSIAGKTVRRLIDLKWITESEVEERCNALDREALKRYDEKVAQDVKEGRGVYPWRSLRWANVPNMDQRMVYLMNNIYVLATFDGIRGQLEERDRMEEEMREQAEEDKRNIRMVIEQEEAQRMEDRFVGSGSQHGVPSAIEGSPLPDTSPEFVSEATRKRPLDDVEEGPGDKEYPEEGRKGDAKRIRSSPELEADLATSQSQSQRRLCPFVPPPKQYPAPLSSYDPKVYPEAASVINHRKQLYDQLATTPGETVSVPASSSPPTCCDVIMDAGEESSTSSCGSSSSSLGSGTDEEAKKPKRGESKRTLSRTQSFALL</sequence>
<name>A0A2A9NHV3_9AGAR</name>
<accession>A0A2A9NHV3</accession>
<proteinExistence type="predicted"/>
<keyword evidence="1" id="KW-0175">Coiled coil</keyword>
<gene>
    <name evidence="3" type="ORF">AMATHDRAFT_48559</name>
</gene>
<reference evidence="3 4" key="1">
    <citation type="submission" date="2014-02" db="EMBL/GenBank/DDBJ databases">
        <title>Transposable element dynamics among asymbiotic and ectomycorrhizal Amanita fungi.</title>
        <authorList>
            <consortium name="DOE Joint Genome Institute"/>
            <person name="Hess J."/>
            <person name="Skrede I."/>
            <person name="Wolfe B."/>
            <person name="LaButti K."/>
            <person name="Ohm R.A."/>
            <person name="Grigoriev I.V."/>
            <person name="Pringle A."/>
        </authorList>
    </citation>
    <scope>NUCLEOTIDE SEQUENCE [LARGE SCALE GENOMIC DNA]</scope>
    <source>
        <strain evidence="3 4">SKay4041</strain>
    </source>
</reference>
<feature type="compositionally biased region" description="Low complexity" evidence="2">
    <location>
        <begin position="370"/>
        <end position="379"/>
    </location>
</feature>
<feature type="region of interest" description="Disordered" evidence="2">
    <location>
        <begin position="25"/>
        <end position="60"/>
    </location>
</feature>
<keyword evidence="4" id="KW-1185">Reference proteome</keyword>
<evidence type="ECO:0000313" key="4">
    <source>
        <dbReference type="Proteomes" id="UP000242287"/>
    </source>
</evidence>
<evidence type="ECO:0000313" key="3">
    <source>
        <dbReference type="EMBL" id="PFH49648.1"/>
    </source>
</evidence>
<evidence type="ECO:0000256" key="1">
    <source>
        <dbReference type="SAM" id="Coils"/>
    </source>
</evidence>